<sequence length="405" mass="41331">MSSILTNTSAMVALQTMKGINASMNKTQNEISTGKSVATARDNAATWAISKTMESDVKGFKTISSSLALGSSTVEVARQASEKVNSLLTDIKGKIVEAQDSNKDRTKIQTDIVALRDQITSVVGAAQYNGLNLVNGSVTSMDVLASLDRNATSVSSSSITVSAQNLSTGGYTANDVFGATTGGTVSTDADTFVLALDQGGGTDDITIQDGATAWAAGDRISIRLGDKTASYTVSDSDVTSGANSIADLVAVGLKNSIDALGISGLTVDYDSAAPGQIAFTNNGTSDLSVSGQFKNAGSGGLSALSSIDVSTSAGATAALASIDALEQTAIDAASSFGSSQNRIDIQKDFVGQLTDALKAGIGSMVDADMEETSARLQALQVQQQLATQSLSIANQAPQSILSLFR</sequence>
<evidence type="ECO:0000259" key="4">
    <source>
        <dbReference type="Pfam" id="PF00669"/>
    </source>
</evidence>
<reference evidence="6" key="1">
    <citation type="submission" date="2021-01" db="EMBL/GenBank/DDBJ databases">
        <title>Genome seq and assembly of Tabrizicola sp. KVB23.</title>
        <authorList>
            <person name="Chhetri G."/>
        </authorList>
    </citation>
    <scope>NUCLEOTIDE SEQUENCE</scope>
    <source>
        <strain evidence="6">KVB23</strain>
    </source>
</reference>
<evidence type="ECO:0000256" key="2">
    <source>
        <dbReference type="ARBA" id="ARBA00023143"/>
    </source>
</evidence>
<name>A0A8J7STB7_9RHOB</name>
<evidence type="ECO:0000313" key="6">
    <source>
        <dbReference type="EMBL" id="MBL4928370.1"/>
    </source>
</evidence>
<dbReference type="InterPro" id="IPR001492">
    <property type="entry name" value="Flagellin"/>
</dbReference>
<keyword evidence="3" id="KW-0964">Secreted</keyword>
<proteinExistence type="inferred from homology"/>
<keyword evidence="2 3" id="KW-0975">Bacterial flagellum</keyword>
<dbReference type="GO" id="GO:0005576">
    <property type="term" value="C:extracellular region"/>
    <property type="evidence" value="ECO:0007669"/>
    <property type="project" value="UniProtKB-SubCell"/>
</dbReference>
<dbReference type="InterPro" id="IPR046358">
    <property type="entry name" value="Flagellin_C"/>
</dbReference>
<keyword evidence="6" id="KW-0282">Flagellum</keyword>
<dbReference type="Pfam" id="PF00700">
    <property type="entry name" value="Flagellin_C"/>
    <property type="match status" value="1"/>
</dbReference>
<dbReference type="GO" id="GO:0009288">
    <property type="term" value="C:bacterial-type flagellum"/>
    <property type="evidence" value="ECO:0007669"/>
    <property type="project" value="UniProtKB-SubCell"/>
</dbReference>
<gene>
    <name evidence="6" type="ORF">JI744_09660</name>
</gene>
<evidence type="ECO:0000256" key="1">
    <source>
        <dbReference type="ARBA" id="ARBA00005709"/>
    </source>
</evidence>
<evidence type="ECO:0000313" key="7">
    <source>
        <dbReference type="Proteomes" id="UP000619033"/>
    </source>
</evidence>
<organism evidence="6 7">
    <name type="scientific">Fuscibacter oryzae</name>
    <dbReference type="NCBI Taxonomy" id="2803939"/>
    <lineage>
        <taxon>Bacteria</taxon>
        <taxon>Pseudomonadati</taxon>
        <taxon>Pseudomonadota</taxon>
        <taxon>Alphaproteobacteria</taxon>
        <taxon>Rhodobacterales</taxon>
        <taxon>Paracoccaceae</taxon>
        <taxon>Fuscibacter</taxon>
    </lineage>
</organism>
<dbReference type="Proteomes" id="UP000619033">
    <property type="component" value="Unassembled WGS sequence"/>
</dbReference>
<feature type="domain" description="Flagellin C-terminal" evidence="5">
    <location>
        <begin position="329"/>
        <end position="404"/>
    </location>
</feature>
<accession>A0A8J7STB7</accession>
<comment type="caution">
    <text evidence="6">The sequence shown here is derived from an EMBL/GenBank/DDBJ whole genome shotgun (WGS) entry which is preliminary data.</text>
</comment>
<keyword evidence="7" id="KW-1185">Reference proteome</keyword>
<feature type="domain" description="Flagellin N-terminal" evidence="4">
    <location>
        <begin position="4"/>
        <end position="139"/>
    </location>
</feature>
<dbReference type="InterPro" id="IPR001029">
    <property type="entry name" value="Flagellin_N"/>
</dbReference>
<dbReference type="PANTHER" id="PTHR42792:SF2">
    <property type="entry name" value="FLAGELLIN"/>
    <property type="match status" value="1"/>
</dbReference>
<dbReference type="EMBL" id="JAESVP010000004">
    <property type="protein sequence ID" value="MBL4928370.1"/>
    <property type="molecule type" value="Genomic_DNA"/>
</dbReference>
<protein>
    <recommendedName>
        <fullName evidence="3">Flagellin</fullName>
    </recommendedName>
</protein>
<dbReference type="RefSeq" id="WP_202660070.1">
    <property type="nucleotide sequence ID" value="NZ_JAESVP010000004.1"/>
</dbReference>
<comment type="similarity">
    <text evidence="1 3">Belongs to the bacterial flagellin family.</text>
</comment>
<dbReference type="Pfam" id="PF00669">
    <property type="entry name" value="Flagellin_N"/>
    <property type="match status" value="1"/>
</dbReference>
<keyword evidence="6" id="KW-0966">Cell projection</keyword>
<comment type="function">
    <text evidence="3">Flagellin is the subunit protein which polymerizes to form the filaments of bacterial flagella.</text>
</comment>
<dbReference type="PRINTS" id="PR00207">
    <property type="entry name" value="FLAGELLIN"/>
</dbReference>
<dbReference type="PANTHER" id="PTHR42792">
    <property type="entry name" value="FLAGELLIN"/>
    <property type="match status" value="1"/>
</dbReference>
<dbReference type="AlphaFoldDB" id="A0A8J7STB7"/>
<dbReference type="GO" id="GO:0005198">
    <property type="term" value="F:structural molecule activity"/>
    <property type="evidence" value="ECO:0007669"/>
    <property type="project" value="UniProtKB-UniRule"/>
</dbReference>
<dbReference type="SUPFAM" id="SSF64518">
    <property type="entry name" value="Phase 1 flagellin"/>
    <property type="match status" value="1"/>
</dbReference>
<evidence type="ECO:0000256" key="3">
    <source>
        <dbReference type="RuleBase" id="RU362073"/>
    </source>
</evidence>
<keyword evidence="6" id="KW-0969">Cilium</keyword>
<comment type="subcellular location">
    <subcellularLocation>
        <location evidence="3">Secreted</location>
    </subcellularLocation>
    <subcellularLocation>
        <location evidence="3">Bacterial flagellum</location>
    </subcellularLocation>
</comment>
<dbReference type="Gene3D" id="1.20.1330.10">
    <property type="entry name" value="f41 fragment of flagellin, N-terminal domain"/>
    <property type="match status" value="1"/>
</dbReference>
<evidence type="ECO:0000259" key="5">
    <source>
        <dbReference type="Pfam" id="PF00700"/>
    </source>
</evidence>